<feature type="signal peptide" evidence="1">
    <location>
        <begin position="1"/>
        <end position="20"/>
    </location>
</feature>
<reference evidence="2" key="2">
    <citation type="submission" date="2023-05" db="EMBL/GenBank/DDBJ databases">
        <authorList>
            <consortium name="Lawrence Berkeley National Laboratory"/>
            <person name="Steindorff A."/>
            <person name="Hensen N."/>
            <person name="Bonometti L."/>
            <person name="Westerberg I."/>
            <person name="Brannstrom I.O."/>
            <person name="Guillou S."/>
            <person name="Cros-Aarteil S."/>
            <person name="Calhoun S."/>
            <person name="Haridas S."/>
            <person name="Kuo A."/>
            <person name="Mondo S."/>
            <person name="Pangilinan J."/>
            <person name="Riley R."/>
            <person name="Labutti K."/>
            <person name="Andreopoulos B."/>
            <person name="Lipzen A."/>
            <person name="Chen C."/>
            <person name="Yanf M."/>
            <person name="Daum C."/>
            <person name="Ng V."/>
            <person name="Clum A."/>
            <person name="Ohm R."/>
            <person name="Martin F."/>
            <person name="Silar P."/>
            <person name="Natvig D."/>
            <person name="Lalanne C."/>
            <person name="Gautier V."/>
            <person name="Ament-Velasquez S.L."/>
            <person name="Kruys A."/>
            <person name="Hutchinson M.I."/>
            <person name="Powell A.J."/>
            <person name="Barry K."/>
            <person name="Miller A.N."/>
            <person name="Grigoriev I.V."/>
            <person name="Debuchy R."/>
            <person name="Gladieux P."/>
            <person name="Thoren M.H."/>
            <person name="Johannesson H."/>
        </authorList>
    </citation>
    <scope>NUCLEOTIDE SEQUENCE</scope>
    <source>
        <strain evidence="2">PSN293</strain>
    </source>
</reference>
<evidence type="ECO:0000256" key="1">
    <source>
        <dbReference type="SAM" id="SignalP"/>
    </source>
</evidence>
<reference evidence="2" key="1">
    <citation type="journal article" date="2023" name="Mol. Phylogenet. Evol.">
        <title>Genome-scale phylogeny and comparative genomics of the fungal order Sordariales.</title>
        <authorList>
            <person name="Hensen N."/>
            <person name="Bonometti L."/>
            <person name="Westerberg I."/>
            <person name="Brannstrom I.O."/>
            <person name="Guillou S."/>
            <person name="Cros-Aarteil S."/>
            <person name="Calhoun S."/>
            <person name="Haridas S."/>
            <person name="Kuo A."/>
            <person name="Mondo S."/>
            <person name="Pangilinan J."/>
            <person name="Riley R."/>
            <person name="LaButti K."/>
            <person name="Andreopoulos B."/>
            <person name="Lipzen A."/>
            <person name="Chen C."/>
            <person name="Yan M."/>
            <person name="Daum C."/>
            <person name="Ng V."/>
            <person name="Clum A."/>
            <person name="Steindorff A."/>
            <person name="Ohm R.A."/>
            <person name="Martin F."/>
            <person name="Silar P."/>
            <person name="Natvig D.O."/>
            <person name="Lalanne C."/>
            <person name="Gautier V."/>
            <person name="Ament-Velasquez S.L."/>
            <person name="Kruys A."/>
            <person name="Hutchinson M.I."/>
            <person name="Powell A.J."/>
            <person name="Barry K."/>
            <person name="Miller A.N."/>
            <person name="Grigoriev I.V."/>
            <person name="Debuchy R."/>
            <person name="Gladieux P."/>
            <person name="Hiltunen Thoren M."/>
            <person name="Johannesson H."/>
        </authorList>
    </citation>
    <scope>NUCLEOTIDE SEQUENCE</scope>
    <source>
        <strain evidence="2">PSN293</strain>
    </source>
</reference>
<dbReference type="PROSITE" id="PS51257">
    <property type="entry name" value="PROKAR_LIPOPROTEIN"/>
    <property type="match status" value="1"/>
</dbReference>
<proteinExistence type="predicted"/>
<keyword evidence="1" id="KW-0732">Signal</keyword>
<keyword evidence="3" id="KW-1185">Reference proteome</keyword>
<dbReference type="AlphaFoldDB" id="A0AAN6XY40"/>
<name>A0AAN6XY40_9PEZI</name>
<evidence type="ECO:0000313" key="2">
    <source>
        <dbReference type="EMBL" id="KAK4207725.1"/>
    </source>
</evidence>
<organism evidence="2 3">
    <name type="scientific">Rhypophila decipiens</name>
    <dbReference type="NCBI Taxonomy" id="261697"/>
    <lineage>
        <taxon>Eukaryota</taxon>
        <taxon>Fungi</taxon>
        <taxon>Dikarya</taxon>
        <taxon>Ascomycota</taxon>
        <taxon>Pezizomycotina</taxon>
        <taxon>Sordariomycetes</taxon>
        <taxon>Sordariomycetidae</taxon>
        <taxon>Sordariales</taxon>
        <taxon>Naviculisporaceae</taxon>
        <taxon>Rhypophila</taxon>
    </lineage>
</organism>
<dbReference type="Proteomes" id="UP001301769">
    <property type="component" value="Unassembled WGS sequence"/>
</dbReference>
<sequence>MKLTVITTAVLACLASTVSAAACSSPSGNGYCQNRSTFPGYCPGGTSIQCCVGY</sequence>
<feature type="chain" id="PRO_5042847648" evidence="1">
    <location>
        <begin position="21"/>
        <end position="54"/>
    </location>
</feature>
<protein>
    <submittedName>
        <fullName evidence="2">Uncharacterized protein</fullName>
    </submittedName>
</protein>
<accession>A0AAN6XY40</accession>
<gene>
    <name evidence="2" type="ORF">QBC37DRAFT_379793</name>
</gene>
<evidence type="ECO:0000313" key="3">
    <source>
        <dbReference type="Proteomes" id="UP001301769"/>
    </source>
</evidence>
<comment type="caution">
    <text evidence="2">The sequence shown here is derived from an EMBL/GenBank/DDBJ whole genome shotgun (WGS) entry which is preliminary data.</text>
</comment>
<dbReference type="EMBL" id="MU858277">
    <property type="protein sequence ID" value="KAK4207725.1"/>
    <property type="molecule type" value="Genomic_DNA"/>
</dbReference>